<feature type="non-terminal residue" evidence="3">
    <location>
        <position position="1"/>
    </location>
</feature>
<dbReference type="AlphaFoldDB" id="A0A8E0RME4"/>
<dbReference type="PANTHER" id="PTHR14445">
    <property type="entry name" value="GRB10 INTERACTING GYF PROTEIN"/>
    <property type="match status" value="1"/>
</dbReference>
<reference evidence="3" key="1">
    <citation type="submission" date="2019-05" db="EMBL/GenBank/DDBJ databases">
        <title>Annotation for the trematode Fasciolopsis buski.</title>
        <authorList>
            <person name="Choi Y.-J."/>
        </authorList>
    </citation>
    <scope>NUCLEOTIDE SEQUENCE</scope>
    <source>
        <strain evidence="3">HT</strain>
        <tissue evidence="3">Whole worm</tissue>
    </source>
</reference>
<feature type="region of interest" description="Disordered" evidence="1">
    <location>
        <begin position="825"/>
        <end position="922"/>
    </location>
</feature>
<feature type="region of interest" description="Disordered" evidence="1">
    <location>
        <begin position="117"/>
        <end position="141"/>
    </location>
</feature>
<feature type="compositionally biased region" description="Polar residues" evidence="1">
    <location>
        <begin position="124"/>
        <end position="133"/>
    </location>
</feature>
<feature type="region of interest" description="Disordered" evidence="1">
    <location>
        <begin position="424"/>
        <end position="445"/>
    </location>
</feature>
<feature type="compositionally biased region" description="Basic residues" evidence="1">
    <location>
        <begin position="906"/>
        <end position="922"/>
    </location>
</feature>
<protein>
    <recommendedName>
        <fullName evidence="2">GYF domain-containing protein</fullName>
    </recommendedName>
</protein>
<feature type="region of interest" description="Disordered" evidence="1">
    <location>
        <begin position="266"/>
        <end position="291"/>
    </location>
</feature>
<name>A0A8E0RME4_9TREM</name>
<organism evidence="3 4">
    <name type="scientific">Fasciolopsis buskii</name>
    <dbReference type="NCBI Taxonomy" id="27845"/>
    <lineage>
        <taxon>Eukaryota</taxon>
        <taxon>Metazoa</taxon>
        <taxon>Spiralia</taxon>
        <taxon>Lophotrochozoa</taxon>
        <taxon>Platyhelminthes</taxon>
        <taxon>Trematoda</taxon>
        <taxon>Digenea</taxon>
        <taxon>Plagiorchiida</taxon>
        <taxon>Echinostomata</taxon>
        <taxon>Echinostomatoidea</taxon>
        <taxon>Fasciolidae</taxon>
        <taxon>Fasciolopsis</taxon>
    </lineage>
</organism>
<feature type="compositionally biased region" description="Low complexity" evidence="1">
    <location>
        <begin position="535"/>
        <end position="556"/>
    </location>
</feature>
<keyword evidence="4" id="KW-1185">Reference proteome</keyword>
<evidence type="ECO:0000259" key="2">
    <source>
        <dbReference type="PROSITE" id="PS50829"/>
    </source>
</evidence>
<dbReference type="Pfam" id="PF02213">
    <property type="entry name" value="GYF"/>
    <property type="match status" value="1"/>
</dbReference>
<feature type="compositionally biased region" description="Polar residues" evidence="1">
    <location>
        <begin position="835"/>
        <end position="854"/>
    </location>
</feature>
<dbReference type="InterPro" id="IPR035445">
    <property type="entry name" value="GYF-like_dom_sf"/>
</dbReference>
<feature type="region of interest" description="Disordered" evidence="1">
    <location>
        <begin position="173"/>
        <end position="193"/>
    </location>
</feature>
<gene>
    <name evidence="3" type="ORF">FBUS_08335</name>
</gene>
<dbReference type="Proteomes" id="UP000728185">
    <property type="component" value="Unassembled WGS sequence"/>
</dbReference>
<feature type="region of interest" description="Disordered" evidence="1">
    <location>
        <begin position="611"/>
        <end position="715"/>
    </location>
</feature>
<feature type="compositionally biased region" description="Polar residues" evidence="1">
    <location>
        <begin position="632"/>
        <end position="644"/>
    </location>
</feature>
<dbReference type="Gene3D" id="3.30.1490.40">
    <property type="match status" value="1"/>
</dbReference>
<dbReference type="SUPFAM" id="SSF55277">
    <property type="entry name" value="GYF domain"/>
    <property type="match status" value="1"/>
</dbReference>
<dbReference type="OrthoDB" id="6280640at2759"/>
<comment type="caution">
    <text evidence="3">The sequence shown here is derived from an EMBL/GenBank/DDBJ whole genome shotgun (WGS) entry which is preliminary data.</text>
</comment>
<evidence type="ECO:0000313" key="3">
    <source>
        <dbReference type="EMBL" id="KAA0186227.1"/>
    </source>
</evidence>
<proteinExistence type="predicted"/>
<feature type="domain" description="GYF" evidence="2">
    <location>
        <begin position="32"/>
        <end position="81"/>
    </location>
</feature>
<dbReference type="InterPro" id="IPR051640">
    <property type="entry name" value="GRB10-interact_GYF"/>
</dbReference>
<feature type="compositionally biased region" description="Low complexity" evidence="1">
    <location>
        <begin position="276"/>
        <end position="287"/>
    </location>
</feature>
<accession>A0A8E0RME4</accession>
<dbReference type="GO" id="GO:0005829">
    <property type="term" value="C:cytosol"/>
    <property type="evidence" value="ECO:0007669"/>
    <property type="project" value="TreeGrafter"/>
</dbReference>
<feature type="compositionally biased region" description="Basic and acidic residues" evidence="1">
    <location>
        <begin position="825"/>
        <end position="834"/>
    </location>
</feature>
<evidence type="ECO:0000256" key="1">
    <source>
        <dbReference type="SAM" id="MobiDB-lite"/>
    </source>
</evidence>
<sequence length="922" mass="98127">GNTCGVTVSEVYSALDESRGFHQPDGADCPDEHMWLYEDPQGRTQGTFSDAQMHEWLLAGIYFTPTLRIRRKCDDTFSTLADYTRLFGRVPFLPNFRIPSIRGGITPQLLSLVAAKSGHPLPTGPSSTSETPHSTGLVGSSTSSGVSTVGLPLPTAFHPSTSTTMNFTGSLESATTSNVGRSPISSISSHRPLFAHRPDPSEYMVRYEGQIGAVHIVPSSSIGDTCSTAQLKTSGGMCANSSLPVLQSRNSNAPMSLLTHSLGGMNLTSGLNTTESDSPLNSSSNHSQPVTTDSTLMTLASLISMSPALASLALPFVGHSVNASNASTDFAAAAAAAISPGFLTALAQYLNVQPHATGHQSVSPMQQLAETAQLAAQLAAMVGAHSPDQTPMQPAQALALAQLVMSQAASSLPEQPWTSLTKREVTPTDHTQDPSVHNDLNRRVDRSTSDELMRARMHLASDPTGLIVAGDEPCPDLQSSWPVGFGIPDTNNHISPRSVEGHALGKNAQNSLVQTNNESERIQEGTTRSGGSGGTAFSTPKSQTKGQSKSGSQRSPICMTANKTLSGFSSGSTKDAVGSIGCTERTVHHNAPKSNMTVTYPGWSWSVGSDVADGKRTSGQVISGDRDAGRKSSPSTKQPASQWVSKIKQIPTKSEAVVGARGTSGNGDTRMDNSSSFANGKRSNRAVTSQPKSAPQAENGMALSPPKCAGTTSSSKSKMIHACHSVGSTTKPQTTSSRETNLVVADPEATADQELEQLIHWCQSRLSSLPMREKVDIPTVVELLATLDAPYEVERMVQTFLGESARTSQFVKDFLDRRRPFWQLHRERRERESQAKSGSKSQAGGNQAQSSGPRSSEKKKKLHTREGASRTNSTTGCSDDLGWHKMGNSTSVNHADPTQDNEWHHIKPKGSHNRRGKKDKTS</sequence>
<feature type="compositionally biased region" description="Polar residues" evidence="1">
    <location>
        <begin position="887"/>
        <end position="900"/>
    </location>
</feature>
<dbReference type="PANTHER" id="PTHR14445:SF36">
    <property type="entry name" value="FI03272P-RELATED"/>
    <property type="match status" value="1"/>
</dbReference>
<feature type="compositionally biased region" description="Low complexity" evidence="1">
    <location>
        <begin position="181"/>
        <end position="192"/>
    </location>
</feature>
<evidence type="ECO:0000313" key="4">
    <source>
        <dbReference type="Proteomes" id="UP000728185"/>
    </source>
</evidence>
<feature type="compositionally biased region" description="Polar residues" evidence="1">
    <location>
        <begin position="266"/>
        <end position="275"/>
    </location>
</feature>
<dbReference type="SMART" id="SM00444">
    <property type="entry name" value="GYF"/>
    <property type="match status" value="1"/>
</dbReference>
<dbReference type="InterPro" id="IPR003169">
    <property type="entry name" value="GYF"/>
</dbReference>
<dbReference type="EMBL" id="LUCM01009880">
    <property type="protein sequence ID" value="KAA0186227.1"/>
    <property type="molecule type" value="Genomic_DNA"/>
</dbReference>
<dbReference type="PROSITE" id="PS50829">
    <property type="entry name" value="GYF"/>
    <property type="match status" value="1"/>
</dbReference>
<feature type="region of interest" description="Disordered" evidence="1">
    <location>
        <begin position="515"/>
        <end position="556"/>
    </location>
</feature>